<dbReference type="InterPro" id="IPR052164">
    <property type="entry name" value="Anthracycline_SecMetBiosynth"/>
</dbReference>
<dbReference type="SUPFAM" id="SSF54593">
    <property type="entry name" value="Glyoxalase/Bleomycin resistance protein/Dihydroxybiphenyl dioxygenase"/>
    <property type="match status" value="1"/>
</dbReference>
<dbReference type="InterPro" id="IPR037523">
    <property type="entry name" value="VOC_core"/>
</dbReference>
<dbReference type="RefSeq" id="WP_035889114.1">
    <property type="nucleotide sequence ID" value="NZ_JNCF01000019.1"/>
</dbReference>
<evidence type="ECO:0000313" key="2">
    <source>
        <dbReference type="EMBL" id="KGP63365.1"/>
    </source>
</evidence>
<dbReference type="AlphaFoldDB" id="A0A0A2SQG6"/>
<dbReference type="CDD" id="cd07247">
    <property type="entry name" value="SgaA_N_like"/>
    <property type="match status" value="1"/>
</dbReference>
<dbReference type="PROSITE" id="PS51819">
    <property type="entry name" value="VOC"/>
    <property type="match status" value="1"/>
</dbReference>
<protein>
    <submittedName>
        <fullName evidence="2">Glyoxalase</fullName>
    </submittedName>
</protein>
<evidence type="ECO:0000259" key="1">
    <source>
        <dbReference type="PROSITE" id="PS51819"/>
    </source>
</evidence>
<gene>
    <name evidence="2" type="ORF">EP47_10930</name>
</gene>
<feature type="domain" description="VOC" evidence="1">
    <location>
        <begin position="8"/>
        <end position="124"/>
    </location>
</feature>
<evidence type="ECO:0000313" key="3">
    <source>
        <dbReference type="Proteomes" id="UP000054422"/>
    </source>
</evidence>
<sequence length="128" mass="14482">MSQGTFGEFCWNELATADVNKAKDFYGKVFGWQFNDIESKDMTYTIIKCKDKEMAGIWQIPKDQQSQIPPHWMAYIYVKDVSESLNKAKQHGAQEVKGVTQVGEMGRFAIIVDPTGAHIALWESSGQM</sequence>
<dbReference type="Gene3D" id="3.10.180.10">
    <property type="entry name" value="2,3-Dihydroxybiphenyl 1,2-Dioxygenase, domain 1"/>
    <property type="match status" value="1"/>
</dbReference>
<reference evidence="2 3" key="1">
    <citation type="submission" date="2014-05" db="EMBL/GenBank/DDBJ databases">
        <authorList>
            <person name="Rizzardi K."/>
            <person name="Winiecka-Krusnell J."/>
            <person name="Ramliden M."/>
            <person name="Alm E."/>
            <person name="Andersson S."/>
            <person name="Byfors S."/>
        </authorList>
    </citation>
    <scope>NUCLEOTIDE SEQUENCE [LARGE SCALE GENOMIC DNA]</scope>
    <source>
        <strain evidence="2 3">LEGN</strain>
    </source>
</reference>
<dbReference type="EMBL" id="JNCF01000019">
    <property type="protein sequence ID" value="KGP63365.1"/>
    <property type="molecule type" value="Genomic_DNA"/>
</dbReference>
<keyword evidence="3" id="KW-1185">Reference proteome</keyword>
<name>A0A0A2SQG6_9GAMM</name>
<dbReference type="STRING" id="1498499.EP47_10930"/>
<comment type="caution">
    <text evidence="2">The sequence shown here is derived from an EMBL/GenBank/DDBJ whole genome shotgun (WGS) entry which is preliminary data.</text>
</comment>
<accession>A0A0A2SQG6</accession>
<dbReference type="Pfam" id="PF00903">
    <property type="entry name" value="Glyoxalase"/>
    <property type="match status" value="1"/>
</dbReference>
<dbReference type="OrthoDB" id="9793039at2"/>
<dbReference type="Proteomes" id="UP000054422">
    <property type="component" value="Unassembled WGS sequence"/>
</dbReference>
<organism evidence="2 3">
    <name type="scientific">Legionella norrlandica</name>
    <dbReference type="NCBI Taxonomy" id="1498499"/>
    <lineage>
        <taxon>Bacteria</taxon>
        <taxon>Pseudomonadati</taxon>
        <taxon>Pseudomonadota</taxon>
        <taxon>Gammaproteobacteria</taxon>
        <taxon>Legionellales</taxon>
        <taxon>Legionellaceae</taxon>
        <taxon>Legionella</taxon>
    </lineage>
</organism>
<dbReference type="InterPro" id="IPR004360">
    <property type="entry name" value="Glyas_Fos-R_dOase_dom"/>
</dbReference>
<dbReference type="InterPro" id="IPR029068">
    <property type="entry name" value="Glyas_Bleomycin-R_OHBP_Dase"/>
</dbReference>
<dbReference type="PANTHER" id="PTHR33993:SF14">
    <property type="entry name" value="GB|AAF24581.1"/>
    <property type="match status" value="1"/>
</dbReference>
<proteinExistence type="predicted"/>
<dbReference type="PANTHER" id="PTHR33993">
    <property type="entry name" value="GLYOXALASE-RELATED"/>
    <property type="match status" value="1"/>
</dbReference>